<feature type="compositionally biased region" description="Basic and acidic residues" evidence="1">
    <location>
        <begin position="175"/>
        <end position="185"/>
    </location>
</feature>
<feature type="domain" description="SPOR" evidence="3">
    <location>
        <begin position="389"/>
        <end position="448"/>
    </location>
</feature>
<reference evidence="4 5" key="1">
    <citation type="journal article" date="2019" name="Microorganisms">
        <title>Paenibacillus lutrae sp. nov., A Chitinolytic Species Isolated from A River Otter in Castril Natural Park, Granada, Spain.</title>
        <authorList>
            <person name="Rodriguez M."/>
            <person name="Reina J.C."/>
            <person name="Bejar V."/>
            <person name="Llamas I."/>
        </authorList>
    </citation>
    <scope>NUCLEOTIDE SEQUENCE [LARGE SCALE GENOMIC DNA]</scope>
    <source>
        <strain evidence="4 5">N10</strain>
    </source>
</reference>
<accession>A0A7X3JZ81</accession>
<dbReference type="OrthoDB" id="2680382at2"/>
<proteinExistence type="predicted"/>
<evidence type="ECO:0000256" key="1">
    <source>
        <dbReference type="SAM" id="MobiDB-lite"/>
    </source>
</evidence>
<evidence type="ECO:0000313" key="5">
    <source>
        <dbReference type="Proteomes" id="UP000490800"/>
    </source>
</evidence>
<feature type="region of interest" description="Disordered" evidence="1">
    <location>
        <begin position="1"/>
        <end position="230"/>
    </location>
</feature>
<dbReference type="RefSeq" id="WP_157334777.1">
    <property type="nucleotide sequence ID" value="NZ_RHLK01000003.1"/>
</dbReference>
<keyword evidence="5" id="KW-1185">Reference proteome</keyword>
<feature type="compositionally biased region" description="Basic and acidic residues" evidence="1">
    <location>
        <begin position="8"/>
        <end position="24"/>
    </location>
</feature>
<evidence type="ECO:0000256" key="2">
    <source>
        <dbReference type="SAM" id="Phobius"/>
    </source>
</evidence>
<evidence type="ECO:0000259" key="3">
    <source>
        <dbReference type="Pfam" id="PF05036"/>
    </source>
</evidence>
<dbReference type="GO" id="GO:0051301">
    <property type="term" value="P:cell division"/>
    <property type="evidence" value="ECO:0007669"/>
    <property type="project" value="UniProtKB-KW"/>
</dbReference>
<feature type="compositionally biased region" description="Basic and acidic residues" evidence="1">
    <location>
        <begin position="198"/>
        <end position="207"/>
    </location>
</feature>
<comment type="caution">
    <text evidence="4">The sequence shown here is derived from an EMBL/GenBank/DDBJ whole genome shotgun (WGS) entry which is preliminary data.</text>
</comment>
<keyword evidence="2" id="KW-0812">Transmembrane</keyword>
<keyword evidence="4" id="KW-0131">Cell cycle</keyword>
<feature type="compositionally biased region" description="Polar residues" evidence="1">
    <location>
        <begin position="78"/>
        <end position="88"/>
    </location>
</feature>
<dbReference type="EMBL" id="RHLK01000003">
    <property type="protein sequence ID" value="MVO99690.1"/>
    <property type="molecule type" value="Genomic_DNA"/>
</dbReference>
<sequence>MNKARITYRMDDGDDRPEHKDHRSGSKIIPLTREEFSVSETLWREDNTASPDAGGGHRGAKTGKHRREPADEYEGLNEFTSDFGSWQSPFDEETERIARLIRESNPADQGTQDHGRGRTPTSVEKPGLSGNKDPVSMGERDEYAAGDRKPEFGTYEWEMEQNYRDGSEPVSSRQEASHTQDRIEGSSRGAAPDFIYPVKEKKIREENTELAPSYPPEAVDEDHEPDSYRGNRRDLQLEKHELHKEGHRRPVPYEEVQERGPVYEDPYNRLHWDEPGTGGVRYARSGDRGGWLKVATSVAGALVTGAAFGYFVLSMFSGNGEKPISIDVGQSAVVTSQPDSGVTTPTQKPEDPAALPGVTAPAVGGAGTALTPVGGSSAAVSIPARSYTVLQHGIFSTPQSAETARSDARSKGAAAVAEPGAKTTVYVGVAGSKEDAAKLKNALAARKVEVFAKPLDLPAVGKVFWKSGSAQPLADYLAQGAKLAGMAGSLSAAELAEAAPGALDAASLQQLTAARSTWASLQPAVGAGIPDAAKPQIDAMNAALGRAVAKLGDYAKAPAAGLLAEAQEALMQYVITEKQLMKLLTASSA</sequence>
<protein>
    <submittedName>
        <fullName evidence="4">Sporulation and cell division repeat protein</fullName>
    </submittedName>
</protein>
<keyword evidence="4" id="KW-0132">Cell division</keyword>
<feature type="compositionally biased region" description="Basic residues" evidence="1">
    <location>
        <begin position="58"/>
        <end position="67"/>
    </location>
</feature>
<dbReference type="GO" id="GO:0042834">
    <property type="term" value="F:peptidoglycan binding"/>
    <property type="evidence" value="ECO:0007669"/>
    <property type="project" value="InterPro"/>
</dbReference>
<evidence type="ECO:0000313" key="4">
    <source>
        <dbReference type="EMBL" id="MVO99690.1"/>
    </source>
</evidence>
<keyword evidence="2" id="KW-0472">Membrane</keyword>
<feature type="transmembrane region" description="Helical" evidence="2">
    <location>
        <begin position="291"/>
        <end position="313"/>
    </location>
</feature>
<keyword evidence="2" id="KW-1133">Transmembrane helix</keyword>
<dbReference type="Proteomes" id="UP000490800">
    <property type="component" value="Unassembled WGS sequence"/>
</dbReference>
<dbReference type="Pfam" id="PF05036">
    <property type="entry name" value="SPOR"/>
    <property type="match status" value="1"/>
</dbReference>
<dbReference type="AlphaFoldDB" id="A0A7X3JZ81"/>
<organism evidence="4 5">
    <name type="scientific">Paenibacillus lutrae</name>
    <dbReference type="NCBI Taxonomy" id="2078573"/>
    <lineage>
        <taxon>Bacteria</taxon>
        <taxon>Bacillati</taxon>
        <taxon>Bacillota</taxon>
        <taxon>Bacilli</taxon>
        <taxon>Bacillales</taxon>
        <taxon>Paenibacillaceae</taxon>
        <taxon>Paenibacillus</taxon>
    </lineage>
</organism>
<gene>
    <name evidence="4" type="ORF">EDM21_09115</name>
</gene>
<feature type="compositionally biased region" description="Basic and acidic residues" evidence="1">
    <location>
        <begin position="138"/>
        <end position="151"/>
    </location>
</feature>
<feature type="compositionally biased region" description="Basic and acidic residues" evidence="1">
    <location>
        <begin position="32"/>
        <end position="47"/>
    </location>
</feature>
<dbReference type="InterPro" id="IPR007730">
    <property type="entry name" value="SPOR-like_dom"/>
</dbReference>
<name>A0A7X3JZ81_9BACL</name>